<protein>
    <submittedName>
        <fullName evidence="4">AMP-binding protein</fullName>
    </submittedName>
</protein>
<evidence type="ECO:0000259" key="3">
    <source>
        <dbReference type="Pfam" id="PF13193"/>
    </source>
</evidence>
<dbReference type="PANTHER" id="PTHR43201">
    <property type="entry name" value="ACYL-COA SYNTHETASE"/>
    <property type="match status" value="1"/>
</dbReference>
<dbReference type="Pfam" id="PF13193">
    <property type="entry name" value="AMP-binding_C"/>
    <property type="match status" value="1"/>
</dbReference>
<dbReference type="Pfam" id="PF00501">
    <property type="entry name" value="AMP-binding"/>
    <property type="match status" value="1"/>
</dbReference>
<dbReference type="InterPro" id="IPR042099">
    <property type="entry name" value="ANL_N_sf"/>
</dbReference>
<evidence type="ECO:0000256" key="1">
    <source>
        <dbReference type="ARBA" id="ARBA00006432"/>
    </source>
</evidence>
<evidence type="ECO:0000313" key="5">
    <source>
        <dbReference type="Proteomes" id="UP000514713"/>
    </source>
</evidence>
<dbReference type="GO" id="GO:0006631">
    <property type="term" value="P:fatty acid metabolic process"/>
    <property type="evidence" value="ECO:0007669"/>
    <property type="project" value="TreeGrafter"/>
</dbReference>
<proteinExistence type="inferred from homology"/>
<dbReference type="RefSeq" id="WP_181927517.1">
    <property type="nucleotide sequence ID" value="NZ_CP054698.1"/>
</dbReference>
<sequence length="495" mass="54876">MNIPLIIRAEEHNEKTAIATTDGAFTYRDLLHASSQIATSLLQNTEDLQEQRVAFLIPPGFEYVATLWGIWRAGGIAVPLCVSHPRPELEYVITNSGASIIVAHPNFEGILRSLAQEYNLRFILTSETLPSNIGRLPEIDITRRALILYTSGTTGKPKGVVTTHQNIQAQVTCLITAWEWTSDDRILHILPLHHIHGIINVLTCALWAGAECQMLSKFDAQTVWNRICDGDLTLFMAVPTIYVKLIAAWETASKERQKSMSEGCAKMRLMVSGSAALPVQVLEKWQTISGHFLLERYGMTEIGMALSNPLHGERLSGYVGKPLPEVEVRLVDENGELVPGGTPGEIQVKSPGVFLEYWQNPQATAKAFQDSWFRTGDTAVVENGNYRILGRMSVDIIKTGGYKVSALEIEEVLRSHPDIQECAVVGVADPEWGERVCAALVLQGSEPLTLESFRSWAKERLAVYKVPTQILIVEELPRNAMGKVTKPTVVELFRV</sequence>
<dbReference type="Proteomes" id="UP000514713">
    <property type="component" value="Chromosome"/>
</dbReference>
<dbReference type="EMBL" id="CP054698">
    <property type="protein sequence ID" value="QMS89582.1"/>
    <property type="molecule type" value="Genomic_DNA"/>
</dbReference>
<name>A0A7D7QGT3_9NOSO</name>
<accession>A0A7D7QGT3</accession>
<dbReference type="Gene3D" id="3.30.300.30">
    <property type="match status" value="1"/>
</dbReference>
<dbReference type="AlphaFoldDB" id="A0A7D7QGT3"/>
<dbReference type="CDD" id="cd05941">
    <property type="entry name" value="MCS"/>
    <property type="match status" value="1"/>
</dbReference>
<dbReference type="InterPro" id="IPR045851">
    <property type="entry name" value="AMP-bd_C_sf"/>
</dbReference>
<dbReference type="GO" id="GO:0031956">
    <property type="term" value="F:medium-chain fatty acid-CoA ligase activity"/>
    <property type="evidence" value="ECO:0007669"/>
    <property type="project" value="TreeGrafter"/>
</dbReference>
<organism evidence="4 5">
    <name type="scientific">Nostoc edaphicum CCNP1411</name>
    <dbReference type="NCBI Taxonomy" id="1472755"/>
    <lineage>
        <taxon>Bacteria</taxon>
        <taxon>Bacillati</taxon>
        <taxon>Cyanobacteriota</taxon>
        <taxon>Cyanophyceae</taxon>
        <taxon>Nostocales</taxon>
        <taxon>Nostocaceae</taxon>
        <taxon>Nostoc</taxon>
    </lineage>
</organism>
<dbReference type="InterPro" id="IPR000873">
    <property type="entry name" value="AMP-dep_synth/lig_dom"/>
</dbReference>
<keyword evidence="5" id="KW-1185">Reference proteome</keyword>
<dbReference type="Gene3D" id="3.40.50.12780">
    <property type="entry name" value="N-terminal domain of ligase-like"/>
    <property type="match status" value="1"/>
</dbReference>
<evidence type="ECO:0000259" key="2">
    <source>
        <dbReference type="Pfam" id="PF00501"/>
    </source>
</evidence>
<feature type="domain" description="AMP-dependent synthetase/ligase" evidence="2">
    <location>
        <begin position="8"/>
        <end position="358"/>
    </location>
</feature>
<gene>
    <name evidence="4" type="ORF">HUN01_19095</name>
</gene>
<dbReference type="PANTHER" id="PTHR43201:SF8">
    <property type="entry name" value="ACYL-COA SYNTHETASE FAMILY MEMBER 3"/>
    <property type="match status" value="1"/>
</dbReference>
<reference evidence="5" key="1">
    <citation type="submission" date="2020-06" db="EMBL/GenBank/DDBJ databases">
        <title>Nostoc edaphicum CCNP1411 genome.</title>
        <authorList>
            <person name="Fidor A."/>
            <person name="Grabski M."/>
            <person name="Gawor J."/>
            <person name="Gromadka R."/>
            <person name="Wegrzyn G."/>
            <person name="Mazur-Marzec H."/>
        </authorList>
    </citation>
    <scope>NUCLEOTIDE SEQUENCE [LARGE SCALE GENOMIC DNA]</scope>
    <source>
        <strain evidence="5">CCNP1411</strain>
    </source>
</reference>
<evidence type="ECO:0000313" key="4">
    <source>
        <dbReference type="EMBL" id="QMS89582.1"/>
    </source>
</evidence>
<dbReference type="InterPro" id="IPR025110">
    <property type="entry name" value="AMP-bd_C"/>
</dbReference>
<dbReference type="SUPFAM" id="SSF56801">
    <property type="entry name" value="Acetyl-CoA synthetase-like"/>
    <property type="match status" value="1"/>
</dbReference>
<dbReference type="KEGG" id="ned:HUN01_19095"/>
<feature type="domain" description="AMP-binding enzyme C-terminal" evidence="3">
    <location>
        <begin position="408"/>
        <end position="483"/>
    </location>
</feature>
<dbReference type="PROSITE" id="PS00455">
    <property type="entry name" value="AMP_BINDING"/>
    <property type="match status" value="1"/>
</dbReference>
<comment type="similarity">
    <text evidence="1">Belongs to the ATP-dependent AMP-binding enzyme family.</text>
</comment>
<dbReference type="InterPro" id="IPR020845">
    <property type="entry name" value="AMP-binding_CS"/>
</dbReference>